<gene>
    <name evidence="2" type="ORF">PCANC_02321</name>
</gene>
<dbReference type="AlphaFoldDB" id="A0A2N5VZN9"/>
<sequence>MQPRPGGYSCPANPNQVTLEVEREGYVFELYLPASHSMGPPQSGTISHQPSSLSQPSSLFTFPVPPLHRSDPQPFQSPTNGNLSHAPAHLPDEPQFFLAVFPASHLEMREHLDDSSPGSKSGLAQIRPASSAHLQSIQRQQNSPHLIRLLIKQSGSYQITNPITSLPPLPLSTLPSHENPDGRSSQGQTPTLGSNSEHQGSCQTTTRSRYDAISSTGLSMVTIPSISTSLFATPTLAPSSIAKILISPIVGIHPMENAIVP</sequence>
<organism evidence="2 3">
    <name type="scientific">Puccinia coronata f. sp. avenae</name>
    <dbReference type="NCBI Taxonomy" id="200324"/>
    <lineage>
        <taxon>Eukaryota</taxon>
        <taxon>Fungi</taxon>
        <taxon>Dikarya</taxon>
        <taxon>Basidiomycota</taxon>
        <taxon>Pucciniomycotina</taxon>
        <taxon>Pucciniomycetes</taxon>
        <taxon>Pucciniales</taxon>
        <taxon>Pucciniaceae</taxon>
        <taxon>Puccinia</taxon>
    </lineage>
</organism>
<feature type="region of interest" description="Disordered" evidence="1">
    <location>
        <begin position="38"/>
        <end position="89"/>
    </location>
</feature>
<comment type="caution">
    <text evidence="2">The sequence shown here is derived from an EMBL/GenBank/DDBJ whole genome shotgun (WGS) entry which is preliminary data.</text>
</comment>
<protein>
    <submittedName>
        <fullName evidence="2">Uncharacterized protein</fullName>
    </submittedName>
</protein>
<keyword evidence="3" id="KW-1185">Reference proteome</keyword>
<feature type="compositionally biased region" description="Polar residues" evidence="1">
    <location>
        <begin position="182"/>
        <end position="208"/>
    </location>
</feature>
<feature type="region of interest" description="Disordered" evidence="1">
    <location>
        <begin position="110"/>
        <end position="139"/>
    </location>
</feature>
<dbReference type="STRING" id="200324.A0A2N5VZN9"/>
<feature type="region of interest" description="Disordered" evidence="1">
    <location>
        <begin position="162"/>
        <end position="208"/>
    </location>
</feature>
<proteinExistence type="predicted"/>
<accession>A0A2N5VZN9</accession>
<feature type="compositionally biased region" description="Low complexity" evidence="1">
    <location>
        <begin position="49"/>
        <end position="59"/>
    </location>
</feature>
<dbReference type="EMBL" id="PGCJ01000033">
    <property type="protein sequence ID" value="PLW55392.1"/>
    <property type="molecule type" value="Genomic_DNA"/>
</dbReference>
<feature type="compositionally biased region" description="Polar residues" evidence="1">
    <location>
        <begin position="73"/>
        <end position="83"/>
    </location>
</feature>
<dbReference type="Proteomes" id="UP000235388">
    <property type="component" value="Unassembled WGS sequence"/>
</dbReference>
<evidence type="ECO:0000313" key="3">
    <source>
        <dbReference type="Proteomes" id="UP000235388"/>
    </source>
</evidence>
<evidence type="ECO:0000313" key="2">
    <source>
        <dbReference type="EMBL" id="PLW55392.1"/>
    </source>
</evidence>
<reference evidence="2 3" key="1">
    <citation type="submission" date="2017-11" db="EMBL/GenBank/DDBJ databases">
        <title>De novo assembly and phasing of dikaryotic genomes from two isolates of Puccinia coronata f. sp. avenae, the causal agent of oat crown rust.</title>
        <authorList>
            <person name="Miller M.E."/>
            <person name="Zhang Y."/>
            <person name="Omidvar V."/>
            <person name="Sperschneider J."/>
            <person name="Schwessinger B."/>
            <person name="Raley C."/>
            <person name="Palmer J.M."/>
            <person name="Garnica D."/>
            <person name="Upadhyaya N."/>
            <person name="Rathjen J."/>
            <person name="Taylor J.M."/>
            <person name="Park R.F."/>
            <person name="Dodds P.N."/>
            <person name="Hirsch C.D."/>
            <person name="Kianian S.F."/>
            <person name="Figueroa M."/>
        </authorList>
    </citation>
    <scope>NUCLEOTIDE SEQUENCE [LARGE SCALE GENOMIC DNA]</scope>
    <source>
        <strain evidence="2">12NC29</strain>
    </source>
</reference>
<evidence type="ECO:0000256" key="1">
    <source>
        <dbReference type="SAM" id="MobiDB-lite"/>
    </source>
</evidence>
<name>A0A2N5VZN9_9BASI</name>